<dbReference type="PANTHER" id="PTHR10681:SF128">
    <property type="entry name" value="THIOREDOXIN-DEPENDENT PEROXIDE REDUCTASE, MITOCHONDRIAL"/>
    <property type="match status" value="1"/>
</dbReference>
<keyword evidence="13 21" id="KW-0472">Membrane</keyword>
<feature type="transmembrane region" description="Helical" evidence="21">
    <location>
        <begin position="443"/>
        <end position="467"/>
    </location>
</feature>
<dbReference type="GO" id="GO:0031966">
    <property type="term" value="C:mitochondrial membrane"/>
    <property type="evidence" value="ECO:0007669"/>
    <property type="project" value="UniProtKB-SubCell"/>
</dbReference>
<evidence type="ECO:0000256" key="18">
    <source>
        <dbReference type="ARBA" id="ARBA00045559"/>
    </source>
</evidence>
<dbReference type="InterPro" id="IPR004686">
    <property type="entry name" value="Mtc"/>
</dbReference>
<evidence type="ECO:0000256" key="10">
    <source>
        <dbReference type="ARBA" id="ARBA00022989"/>
    </source>
</evidence>
<dbReference type="GO" id="GO:0005829">
    <property type="term" value="C:cytosol"/>
    <property type="evidence" value="ECO:0007669"/>
    <property type="project" value="TreeGrafter"/>
</dbReference>
<dbReference type="AlphaFoldDB" id="A0A835ZWC3"/>
<evidence type="ECO:0000256" key="21">
    <source>
        <dbReference type="SAM" id="Phobius"/>
    </source>
</evidence>
<keyword evidence="9" id="KW-0029">Amino-acid transport</keyword>
<dbReference type="GO" id="GO:0042744">
    <property type="term" value="P:hydrogen peroxide catabolic process"/>
    <property type="evidence" value="ECO:0007669"/>
    <property type="project" value="TreeGrafter"/>
</dbReference>
<comment type="function">
    <text evidence="18">Thiol-specific peroxidase that catalyzes the reduction of hydrogen peroxide and organic hydroperoxides to water and alcohols, respectively. Plays a role in cell protection against oxidative stress by detoxifying peroxides. Acts synergistically with MAP3K13 to regulate the activation of NF-kappa-B in the cytosol. Required for the maintenance of physical strength.</text>
</comment>
<evidence type="ECO:0000256" key="9">
    <source>
        <dbReference type="ARBA" id="ARBA00022970"/>
    </source>
</evidence>
<reference evidence="23 24" key="1">
    <citation type="submission" date="2020-12" db="EMBL/GenBank/DDBJ databases">
        <title>De novo assembly of Tibetan sheep genome.</title>
        <authorList>
            <person name="Li X."/>
        </authorList>
    </citation>
    <scope>NUCLEOTIDE SEQUENCE [LARGE SCALE GENOMIC DNA]</scope>
    <source>
        <tissue evidence="23">Heart</tissue>
    </source>
</reference>
<evidence type="ECO:0000256" key="20">
    <source>
        <dbReference type="ARBA" id="ARBA00049091"/>
    </source>
</evidence>
<accession>A0A835ZWC3</accession>
<comment type="subunit">
    <text evidence="19">Homodimer; disulfide-linked, upon oxidation. 6 homodimers assemble to form a ring-like dodecamer. Interacts with NEK6. Interacts with LRRK2. Interacts with MAP3K13. Interacts with RPS6KC1 (via PX domain).</text>
</comment>
<dbReference type="InterPro" id="IPR050217">
    <property type="entry name" value="Peroxiredoxin"/>
</dbReference>
<keyword evidence="5" id="KW-0813">Transport</keyword>
<evidence type="ECO:0000256" key="12">
    <source>
        <dbReference type="ARBA" id="ARBA00023128"/>
    </source>
</evidence>
<dbReference type="GO" id="GO:0045454">
    <property type="term" value="P:cell redox homeostasis"/>
    <property type="evidence" value="ECO:0007669"/>
    <property type="project" value="TreeGrafter"/>
</dbReference>
<dbReference type="GO" id="GO:0006979">
    <property type="term" value="P:response to oxidative stress"/>
    <property type="evidence" value="ECO:0007669"/>
    <property type="project" value="TreeGrafter"/>
</dbReference>
<keyword evidence="10 21" id="KW-1133">Transmembrane helix</keyword>
<evidence type="ECO:0000256" key="6">
    <source>
        <dbReference type="ARBA" id="ARBA00022559"/>
    </source>
</evidence>
<evidence type="ECO:0000313" key="24">
    <source>
        <dbReference type="Proteomes" id="UP000664991"/>
    </source>
</evidence>
<keyword evidence="14" id="KW-1015">Disulfide bond</keyword>
<keyword evidence="11" id="KW-0560">Oxidoreductase</keyword>
<comment type="similarity">
    <text evidence="3">Belongs to the peroxiredoxin family. AhpC/Prx1 subfamily.</text>
</comment>
<feature type="domain" description="Thioredoxin" evidence="22">
    <location>
        <begin position="64"/>
        <end position="222"/>
    </location>
</feature>
<comment type="caution">
    <text evidence="23">The sequence shown here is derived from an EMBL/GenBank/DDBJ whole genome shotgun (WGS) entry which is preliminary data.</text>
</comment>
<dbReference type="PANTHER" id="PTHR10681">
    <property type="entry name" value="THIOREDOXIN PEROXIDASE"/>
    <property type="match status" value="1"/>
</dbReference>
<keyword evidence="15" id="KW-0676">Redox-active center</keyword>
<protein>
    <recommendedName>
        <fullName evidence="16">Thioredoxin-dependent peroxide reductase, mitochondrial</fullName>
        <ecNumber evidence="4">1.11.1.24</ecNumber>
    </recommendedName>
    <alternativeName>
        <fullName evidence="17">Thioredoxin-dependent peroxiredoxin 3</fullName>
    </alternativeName>
</protein>
<evidence type="ECO:0000256" key="2">
    <source>
        <dbReference type="ARBA" id="ARBA00005974"/>
    </source>
</evidence>
<feature type="transmembrane region" description="Helical" evidence="21">
    <location>
        <begin position="414"/>
        <end position="431"/>
    </location>
</feature>
<comment type="subcellular location">
    <subcellularLocation>
        <location evidence="1">Mitochondrion membrane</location>
        <topology evidence="1">Multi-pass membrane protein</topology>
    </subcellularLocation>
</comment>
<evidence type="ECO:0000256" key="14">
    <source>
        <dbReference type="ARBA" id="ARBA00023157"/>
    </source>
</evidence>
<evidence type="ECO:0000259" key="22">
    <source>
        <dbReference type="PROSITE" id="PS51352"/>
    </source>
</evidence>
<gene>
    <name evidence="23" type="ORF">JEQ12_011706</name>
</gene>
<dbReference type="InterPro" id="IPR000866">
    <property type="entry name" value="AhpC/TSA"/>
</dbReference>
<evidence type="ECO:0000256" key="8">
    <source>
        <dbReference type="ARBA" id="ARBA00022862"/>
    </source>
</evidence>
<sequence length="497" mass="54882">MAAAAGRLLRASLFRHVSAIPWGISASAALRPAASRRMCLTNALWSGSDQAKFSFSTSSSYRAPAVTQHAPYFKGTAVVSGEFKEISLDDFKGKYLVLFFYPLDFTFVCPTEIIAFSDKANEFHDVNCEVVAVSVDSHFSHLAWINTPRKNGGLGHMNIALLSDLTKQIARDYGVLLEGPGLALRGLFIIDPNGVIKHLSVNDLPVGRSVEETLRLVKAFQFVETHGEVCPANWTPESPTIKPHPTASREYFEKISSVDRIAGSYEFGPFNSLLPFTAPTLFLSMLPVKNLKSMILPQASFYTYSTVFNIVNGNASYDRRAYESLLLGAGVIVSSTFLGLFPRLLQVRLSMNSILSRDVIPVIILAQLSGMNVIASRSLEPVRGIEVMDKEGNVIGYSRKAGTKAVKDTATSRVVLFGTSAFIPEVFAYFFKRTQFFLQNPWSLWTLKLSCTILVMGLMVPVSFSVFPQIGRIQCSELEKEIQSATEETELFYNRGV</sequence>
<dbReference type="FunFam" id="3.40.30.10:FF:000003">
    <property type="entry name" value="Peroxiredoxin 1"/>
    <property type="match status" value="1"/>
</dbReference>
<evidence type="ECO:0000256" key="3">
    <source>
        <dbReference type="ARBA" id="ARBA00009796"/>
    </source>
</evidence>
<dbReference type="EC" id="1.11.1.24" evidence="4"/>
<evidence type="ECO:0000256" key="4">
    <source>
        <dbReference type="ARBA" id="ARBA00013017"/>
    </source>
</evidence>
<dbReference type="CDD" id="cd03015">
    <property type="entry name" value="PRX_Typ2cys"/>
    <property type="match status" value="1"/>
</dbReference>
<dbReference type="Pfam" id="PF03820">
    <property type="entry name" value="SFXNs"/>
    <property type="match status" value="1"/>
</dbReference>
<evidence type="ECO:0000256" key="1">
    <source>
        <dbReference type="ARBA" id="ARBA00004225"/>
    </source>
</evidence>
<evidence type="ECO:0000256" key="15">
    <source>
        <dbReference type="ARBA" id="ARBA00023284"/>
    </source>
</evidence>
<evidence type="ECO:0000256" key="5">
    <source>
        <dbReference type="ARBA" id="ARBA00022448"/>
    </source>
</evidence>
<evidence type="ECO:0000256" key="11">
    <source>
        <dbReference type="ARBA" id="ARBA00023002"/>
    </source>
</evidence>
<evidence type="ECO:0000256" key="17">
    <source>
        <dbReference type="ARBA" id="ARBA00042158"/>
    </source>
</evidence>
<comment type="similarity">
    <text evidence="2">Belongs to the sideroflexin family.</text>
</comment>
<organism evidence="23 24">
    <name type="scientific">Ovis aries</name>
    <name type="common">Sheep</name>
    <dbReference type="NCBI Taxonomy" id="9940"/>
    <lineage>
        <taxon>Eukaryota</taxon>
        <taxon>Metazoa</taxon>
        <taxon>Chordata</taxon>
        <taxon>Craniata</taxon>
        <taxon>Vertebrata</taxon>
        <taxon>Euteleostomi</taxon>
        <taxon>Mammalia</taxon>
        <taxon>Eutheria</taxon>
        <taxon>Laurasiatheria</taxon>
        <taxon>Artiodactyla</taxon>
        <taxon>Ruminantia</taxon>
        <taxon>Pecora</taxon>
        <taxon>Bovidae</taxon>
        <taxon>Caprinae</taxon>
        <taxon>Ovis</taxon>
    </lineage>
</organism>
<comment type="catalytic activity">
    <reaction evidence="20">
        <text>a hydroperoxide + [thioredoxin]-dithiol = an alcohol + [thioredoxin]-disulfide + H2O</text>
        <dbReference type="Rhea" id="RHEA:62620"/>
        <dbReference type="Rhea" id="RHEA-COMP:10698"/>
        <dbReference type="Rhea" id="RHEA-COMP:10700"/>
        <dbReference type="ChEBI" id="CHEBI:15377"/>
        <dbReference type="ChEBI" id="CHEBI:29950"/>
        <dbReference type="ChEBI" id="CHEBI:30879"/>
        <dbReference type="ChEBI" id="CHEBI:35924"/>
        <dbReference type="ChEBI" id="CHEBI:50058"/>
        <dbReference type="EC" id="1.11.1.24"/>
    </reaction>
</comment>
<dbReference type="Gene3D" id="3.40.30.10">
    <property type="entry name" value="Glutaredoxin"/>
    <property type="match status" value="1"/>
</dbReference>
<dbReference type="GO" id="GO:0033554">
    <property type="term" value="P:cellular response to stress"/>
    <property type="evidence" value="ECO:0007669"/>
    <property type="project" value="TreeGrafter"/>
</dbReference>
<keyword evidence="7 21" id="KW-0812">Transmembrane</keyword>
<dbReference type="SUPFAM" id="SSF52833">
    <property type="entry name" value="Thioredoxin-like"/>
    <property type="match status" value="1"/>
</dbReference>
<feature type="transmembrane region" description="Helical" evidence="21">
    <location>
        <begin position="325"/>
        <end position="345"/>
    </location>
</feature>
<dbReference type="InterPro" id="IPR019479">
    <property type="entry name" value="Peroxiredoxin_C"/>
</dbReference>
<keyword evidence="8" id="KW-0049">Antioxidant</keyword>
<dbReference type="PROSITE" id="PS51352">
    <property type="entry name" value="THIOREDOXIN_2"/>
    <property type="match status" value="1"/>
</dbReference>
<keyword evidence="12" id="KW-0496">Mitochondrion</keyword>
<evidence type="ECO:0000256" key="19">
    <source>
        <dbReference type="ARBA" id="ARBA00046731"/>
    </source>
</evidence>
<dbReference type="Pfam" id="PF00578">
    <property type="entry name" value="AhpC-TSA"/>
    <property type="match status" value="1"/>
</dbReference>
<keyword evidence="6" id="KW-0575">Peroxidase</keyword>
<dbReference type="Pfam" id="PF10417">
    <property type="entry name" value="1-cysPrx_C"/>
    <property type="match status" value="1"/>
</dbReference>
<dbReference type="GO" id="GO:0006865">
    <property type="term" value="P:amino acid transport"/>
    <property type="evidence" value="ECO:0007669"/>
    <property type="project" value="UniProtKB-KW"/>
</dbReference>
<dbReference type="InterPro" id="IPR036249">
    <property type="entry name" value="Thioredoxin-like_sf"/>
</dbReference>
<dbReference type="Proteomes" id="UP000664991">
    <property type="component" value="Unassembled WGS sequence"/>
</dbReference>
<dbReference type="GO" id="GO:0015075">
    <property type="term" value="F:monoatomic ion transmembrane transporter activity"/>
    <property type="evidence" value="ECO:0007669"/>
    <property type="project" value="InterPro"/>
</dbReference>
<evidence type="ECO:0000256" key="13">
    <source>
        <dbReference type="ARBA" id="ARBA00023136"/>
    </source>
</evidence>
<evidence type="ECO:0000256" key="7">
    <source>
        <dbReference type="ARBA" id="ARBA00022692"/>
    </source>
</evidence>
<dbReference type="GO" id="GO:0008379">
    <property type="term" value="F:thioredoxin peroxidase activity"/>
    <property type="evidence" value="ECO:0007669"/>
    <property type="project" value="TreeGrafter"/>
</dbReference>
<name>A0A835ZWC3_SHEEP</name>
<proteinExistence type="inferred from homology"/>
<dbReference type="EMBL" id="JAEMGP010000022">
    <property type="protein sequence ID" value="KAG5196070.1"/>
    <property type="molecule type" value="Genomic_DNA"/>
</dbReference>
<dbReference type="InterPro" id="IPR013766">
    <property type="entry name" value="Thioredoxin_domain"/>
</dbReference>
<evidence type="ECO:0000256" key="16">
    <source>
        <dbReference type="ARBA" id="ARBA00040356"/>
    </source>
</evidence>
<evidence type="ECO:0000313" key="23">
    <source>
        <dbReference type="EMBL" id="KAG5196070.1"/>
    </source>
</evidence>